<geneLocation type="mitochondrion" evidence="1"/>
<organism evidence="1">
    <name type="scientific">Picea glauca</name>
    <name type="common">White spruce</name>
    <name type="synonym">Pinus glauca</name>
    <dbReference type="NCBI Taxonomy" id="3330"/>
    <lineage>
        <taxon>Eukaryota</taxon>
        <taxon>Viridiplantae</taxon>
        <taxon>Streptophyta</taxon>
        <taxon>Embryophyta</taxon>
        <taxon>Tracheophyta</taxon>
        <taxon>Spermatophyta</taxon>
        <taxon>Pinopsida</taxon>
        <taxon>Pinidae</taxon>
        <taxon>Conifers I</taxon>
        <taxon>Pinales</taxon>
        <taxon>Pinaceae</taxon>
        <taxon>Picea</taxon>
    </lineage>
</organism>
<name>A0A117NGT9_PICGL</name>
<proteinExistence type="predicted"/>
<accession>A0A117NGT9</accession>
<comment type="caution">
    <text evidence="1">The sequence shown here is derived from an EMBL/GenBank/DDBJ whole genome shotgun (WGS) entry which is preliminary data.</text>
</comment>
<keyword evidence="1" id="KW-0496">Mitochondrion</keyword>
<sequence>MVAQLKLDGEFSDLPIYVALQTPRRGQTEGFRYIRPPDAASRLDSKSNGVKALQRISFFSRRVTPHSRGTI</sequence>
<protein>
    <submittedName>
        <fullName evidence="1">Uncharacterized protein</fullName>
    </submittedName>
</protein>
<reference evidence="1" key="1">
    <citation type="journal article" date="2015" name="Genome Biol. Evol.">
        <title>Organellar Genomes of White Spruce (Picea glauca): Assembly and Annotation.</title>
        <authorList>
            <person name="Jackman S.D."/>
            <person name="Warren R.L."/>
            <person name="Gibb E.A."/>
            <person name="Vandervalk B.P."/>
            <person name="Mohamadi H."/>
            <person name="Chu J."/>
            <person name="Raymond A."/>
            <person name="Pleasance S."/>
            <person name="Coope R."/>
            <person name="Wildung M.R."/>
            <person name="Ritland C.E."/>
            <person name="Bousquet J."/>
            <person name="Jones S.J."/>
            <person name="Bohlmann J."/>
            <person name="Birol I."/>
        </authorList>
    </citation>
    <scope>NUCLEOTIDE SEQUENCE [LARGE SCALE GENOMIC DNA]</scope>
    <source>
        <tissue evidence="1">Flushing bud</tissue>
    </source>
</reference>
<evidence type="ECO:0000313" key="1">
    <source>
        <dbReference type="EMBL" id="KUM47345.1"/>
    </source>
</evidence>
<dbReference type="AlphaFoldDB" id="A0A117NGT9"/>
<dbReference type="EMBL" id="LKAM01000007">
    <property type="protein sequence ID" value="KUM47345.1"/>
    <property type="molecule type" value="Genomic_DNA"/>
</dbReference>
<gene>
    <name evidence="1" type="ORF">ABT39_MTgene5530</name>
</gene>